<proteinExistence type="predicted"/>
<sequence length="56" mass="6485">MQLDTNIQPPQASTSSKGTCDGNVIRTYIIHFHQCINFKSFIWEPVFFIPRYHGCP</sequence>
<feature type="region of interest" description="Disordered" evidence="1">
    <location>
        <begin position="1"/>
        <end position="20"/>
    </location>
</feature>
<dbReference type="EMBL" id="GBRH01183499">
    <property type="protein sequence ID" value="JAE14397.1"/>
    <property type="molecule type" value="Transcribed_RNA"/>
</dbReference>
<reference evidence="2" key="2">
    <citation type="journal article" date="2015" name="Data Brief">
        <title>Shoot transcriptome of the giant reed, Arundo donax.</title>
        <authorList>
            <person name="Barrero R.A."/>
            <person name="Guerrero F.D."/>
            <person name="Moolhuijzen P."/>
            <person name="Goolsby J.A."/>
            <person name="Tidwell J."/>
            <person name="Bellgard S.E."/>
            <person name="Bellgard M.I."/>
        </authorList>
    </citation>
    <scope>NUCLEOTIDE SEQUENCE</scope>
    <source>
        <tissue evidence="2">Shoot tissue taken approximately 20 cm above the soil surface</tissue>
    </source>
</reference>
<evidence type="ECO:0000256" key="1">
    <source>
        <dbReference type="SAM" id="MobiDB-lite"/>
    </source>
</evidence>
<evidence type="ECO:0000313" key="2">
    <source>
        <dbReference type="EMBL" id="JAE14397.1"/>
    </source>
</evidence>
<dbReference type="AlphaFoldDB" id="A0A0A9FQ25"/>
<name>A0A0A9FQ25_ARUDO</name>
<protein>
    <submittedName>
        <fullName evidence="2">Uncharacterized protein</fullName>
    </submittedName>
</protein>
<reference evidence="2" key="1">
    <citation type="submission" date="2014-09" db="EMBL/GenBank/DDBJ databases">
        <authorList>
            <person name="Magalhaes I.L.F."/>
            <person name="Oliveira U."/>
            <person name="Santos F.R."/>
            <person name="Vidigal T.H.D.A."/>
            <person name="Brescovit A.D."/>
            <person name="Santos A.J."/>
        </authorList>
    </citation>
    <scope>NUCLEOTIDE SEQUENCE</scope>
    <source>
        <tissue evidence="2">Shoot tissue taken approximately 20 cm above the soil surface</tissue>
    </source>
</reference>
<accession>A0A0A9FQ25</accession>
<organism evidence="2">
    <name type="scientific">Arundo donax</name>
    <name type="common">Giant reed</name>
    <name type="synonym">Donax arundinaceus</name>
    <dbReference type="NCBI Taxonomy" id="35708"/>
    <lineage>
        <taxon>Eukaryota</taxon>
        <taxon>Viridiplantae</taxon>
        <taxon>Streptophyta</taxon>
        <taxon>Embryophyta</taxon>
        <taxon>Tracheophyta</taxon>
        <taxon>Spermatophyta</taxon>
        <taxon>Magnoliopsida</taxon>
        <taxon>Liliopsida</taxon>
        <taxon>Poales</taxon>
        <taxon>Poaceae</taxon>
        <taxon>PACMAD clade</taxon>
        <taxon>Arundinoideae</taxon>
        <taxon>Arundineae</taxon>
        <taxon>Arundo</taxon>
    </lineage>
</organism>
<feature type="compositionally biased region" description="Polar residues" evidence="1">
    <location>
        <begin position="1"/>
        <end position="18"/>
    </location>
</feature>